<sequence length="362" mass="40196">MKKKLFAVLLVLLMVVSVTGCGSGNNAGTTDETGGKKETKAKETVVRWNSGTSGNVLMTIAEEKGYFDDENLKIEYVSADANSDAMTMLATDKVDVVSNAGTSNPLQQIASGIDLTIFGGHMVTGCMPVVAKKGTKWNGPEDLIGKKFACNPSYFAFTGAIMDLGYDEPLEAVEWVSFTDYNDALAAVVRGEVDYALMGTGQNYTVQNMDEVEVMCYQSDIMPNYSCCRMESQTKYVEENPETVESILVALLRAQSYYETHKEEAVKLHAEKINAEEDYVAAYMLDEHYNVNVDPLKNSVVRAWGILEKTDFLDEKAKDTDIEDHVNTELYTNALKTATEKYGKDDPAFYEKMQTFYDENNL</sequence>
<evidence type="ECO:0000256" key="1">
    <source>
        <dbReference type="ARBA" id="ARBA00004418"/>
    </source>
</evidence>
<organism evidence="6 7">
    <name type="scientific">Candidatus Enterococcus ferrettii</name>
    <dbReference type="NCBI Taxonomy" id="2815324"/>
    <lineage>
        <taxon>Bacteria</taxon>
        <taxon>Bacillati</taxon>
        <taxon>Bacillota</taxon>
        <taxon>Bacilli</taxon>
        <taxon>Lactobacillales</taxon>
        <taxon>Enterococcaceae</taxon>
        <taxon>Enterococcus</taxon>
    </lineage>
</organism>
<comment type="caution">
    <text evidence="6">The sequence shown here is derived from an EMBL/GenBank/DDBJ whole genome shotgun (WGS) entry which is preliminary data.</text>
</comment>
<gene>
    <name evidence="6" type="ORF">JZO67_000670</name>
</gene>
<feature type="chain" id="PRO_5046081768" description="SsuA/THI5-like domain-containing protein" evidence="4">
    <location>
        <begin position="21"/>
        <end position="362"/>
    </location>
</feature>
<proteinExistence type="inferred from homology"/>
<accession>A0ABV0EJH3</accession>
<keyword evidence="3 4" id="KW-0732">Signal</keyword>
<dbReference type="PANTHER" id="PTHR30024:SF47">
    <property type="entry name" value="TAURINE-BINDING PERIPLASMIC PROTEIN"/>
    <property type="match status" value="1"/>
</dbReference>
<feature type="signal peptide" evidence="4">
    <location>
        <begin position="1"/>
        <end position="20"/>
    </location>
</feature>
<protein>
    <recommendedName>
        <fullName evidence="5">SsuA/THI5-like domain-containing protein</fullName>
    </recommendedName>
</protein>
<dbReference type="SUPFAM" id="SSF53850">
    <property type="entry name" value="Periplasmic binding protein-like II"/>
    <property type="match status" value="1"/>
</dbReference>
<dbReference type="EMBL" id="JAFREL020000001">
    <property type="protein sequence ID" value="MEO1768731.1"/>
    <property type="molecule type" value="Genomic_DNA"/>
</dbReference>
<dbReference type="Pfam" id="PF09084">
    <property type="entry name" value="NMT1"/>
    <property type="match status" value="1"/>
</dbReference>
<comment type="subcellular location">
    <subcellularLocation>
        <location evidence="1">Periplasm</location>
    </subcellularLocation>
</comment>
<name>A0ABV0EJH3_9ENTE</name>
<evidence type="ECO:0000256" key="4">
    <source>
        <dbReference type="SAM" id="SignalP"/>
    </source>
</evidence>
<comment type="similarity">
    <text evidence="2">Belongs to the bacterial solute-binding protein SsuA/TauA family.</text>
</comment>
<dbReference type="Gene3D" id="3.40.190.10">
    <property type="entry name" value="Periplasmic binding protein-like II"/>
    <property type="match status" value="2"/>
</dbReference>
<feature type="domain" description="SsuA/THI5-like" evidence="5">
    <location>
        <begin position="59"/>
        <end position="265"/>
    </location>
</feature>
<dbReference type="InterPro" id="IPR015168">
    <property type="entry name" value="SsuA/THI5"/>
</dbReference>
<dbReference type="PROSITE" id="PS51257">
    <property type="entry name" value="PROKAR_LIPOPROTEIN"/>
    <property type="match status" value="1"/>
</dbReference>
<evidence type="ECO:0000259" key="5">
    <source>
        <dbReference type="Pfam" id="PF09084"/>
    </source>
</evidence>
<reference evidence="6 7" key="1">
    <citation type="submission" date="2024-02" db="EMBL/GenBank/DDBJ databases">
        <title>The Genome Sequence of Enterococcus sp. DIV0159.</title>
        <authorList>
            <person name="Earl A."/>
            <person name="Manson A."/>
            <person name="Gilmore M."/>
            <person name="Sanders J."/>
            <person name="Shea T."/>
            <person name="Howe W."/>
            <person name="Livny J."/>
            <person name="Cuomo C."/>
            <person name="Neafsey D."/>
            <person name="Birren B."/>
        </authorList>
    </citation>
    <scope>NUCLEOTIDE SEQUENCE [LARGE SCALE GENOMIC DNA]</scope>
    <source>
        <strain evidence="6 7">665A</strain>
    </source>
</reference>
<evidence type="ECO:0000313" key="6">
    <source>
        <dbReference type="EMBL" id="MEO1768731.1"/>
    </source>
</evidence>
<keyword evidence="7" id="KW-1185">Reference proteome</keyword>
<evidence type="ECO:0000313" key="7">
    <source>
        <dbReference type="Proteomes" id="UP000664357"/>
    </source>
</evidence>
<evidence type="ECO:0000256" key="2">
    <source>
        <dbReference type="ARBA" id="ARBA00010742"/>
    </source>
</evidence>
<dbReference type="RefSeq" id="WP_207700834.1">
    <property type="nucleotide sequence ID" value="NZ_JAFREL020000001.1"/>
</dbReference>
<dbReference type="PANTHER" id="PTHR30024">
    <property type="entry name" value="ALIPHATIC SULFONATES-BINDING PROTEIN-RELATED"/>
    <property type="match status" value="1"/>
</dbReference>
<dbReference type="Proteomes" id="UP000664357">
    <property type="component" value="Unassembled WGS sequence"/>
</dbReference>
<evidence type="ECO:0000256" key="3">
    <source>
        <dbReference type="ARBA" id="ARBA00022729"/>
    </source>
</evidence>